<keyword evidence="6" id="KW-0175">Coiled coil</keyword>
<evidence type="ECO:0000256" key="3">
    <source>
        <dbReference type="ARBA" id="ARBA00022833"/>
    </source>
</evidence>
<dbReference type="InParanoid" id="A0A1S3IL41"/>
<evidence type="ECO:0000256" key="2">
    <source>
        <dbReference type="ARBA" id="ARBA00022771"/>
    </source>
</evidence>
<dbReference type="SUPFAM" id="SSF90250">
    <property type="entry name" value="Troponin coil-coiled subunits"/>
    <property type="match status" value="1"/>
</dbReference>
<organism evidence="8 9">
    <name type="scientific">Lingula anatina</name>
    <name type="common">Brachiopod</name>
    <name type="synonym">Lingula unguis</name>
    <dbReference type="NCBI Taxonomy" id="7574"/>
    <lineage>
        <taxon>Eukaryota</taxon>
        <taxon>Metazoa</taxon>
        <taxon>Spiralia</taxon>
        <taxon>Lophotrochozoa</taxon>
        <taxon>Brachiopoda</taxon>
        <taxon>Linguliformea</taxon>
        <taxon>Lingulata</taxon>
        <taxon>Lingulida</taxon>
        <taxon>Linguloidea</taxon>
        <taxon>Lingulidae</taxon>
        <taxon>Lingula</taxon>
    </lineage>
</organism>
<keyword evidence="8" id="KW-1185">Reference proteome</keyword>
<dbReference type="OrthoDB" id="5985433at2759"/>
<accession>A0A1S3IL41</accession>
<dbReference type="PROSITE" id="PS50950">
    <property type="entry name" value="ZF_THAP"/>
    <property type="match status" value="1"/>
</dbReference>
<dbReference type="Proteomes" id="UP000085678">
    <property type="component" value="Unplaced"/>
</dbReference>
<keyword evidence="2 5" id="KW-0863">Zinc-finger</keyword>
<dbReference type="InterPro" id="IPR038077">
    <property type="entry name" value="Troponin_sf"/>
</dbReference>
<evidence type="ECO:0000313" key="8">
    <source>
        <dbReference type="Proteomes" id="UP000085678"/>
    </source>
</evidence>
<dbReference type="InterPro" id="IPR006612">
    <property type="entry name" value="THAP_Znf"/>
</dbReference>
<evidence type="ECO:0000256" key="5">
    <source>
        <dbReference type="PROSITE-ProRule" id="PRU00309"/>
    </source>
</evidence>
<evidence type="ECO:0000256" key="1">
    <source>
        <dbReference type="ARBA" id="ARBA00022723"/>
    </source>
</evidence>
<dbReference type="GO" id="GO:0008270">
    <property type="term" value="F:zinc ion binding"/>
    <property type="evidence" value="ECO:0007669"/>
    <property type="project" value="UniProtKB-KW"/>
</dbReference>
<evidence type="ECO:0000256" key="4">
    <source>
        <dbReference type="ARBA" id="ARBA00023125"/>
    </source>
</evidence>
<gene>
    <name evidence="9" type="primary">LOC106164771</name>
</gene>
<dbReference type="SUPFAM" id="SSF57716">
    <property type="entry name" value="Glucocorticoid receptor-like (DNA-binding domain)"/>
    <property type="match status" value="1"/>
</dbReference>
<evidence type="ECO:0000313" key="9">
    <source>
        <dbReference type="RefSeq" id="XP_013398239.1"/>
    </source>
</evidence>
<feature type="domain" description="THAP-type" evidence="7">
    <location>
        <begin position="1"/>
        <end position="79"/>
    </location>
</feature>
<protein>
    <submittedName>
        <fullName evidence="9">Uncharacterized protein LOC106164771 isoform X1</fullName>
    </submittedName>
</protein>
<dbReference type="RefSeq" id="XP_013398239.1">
    <property type="nucleotide sequence ID" value="XM_013542785.1"/>
</dbReference>
<evidence type="ECO:0000256" key="6">
    <source>
        <dbReference type="SAM" id="Coils"/>
    </source>
</evidence>
<name>A0A1S3IL41_LINAN</name>
<evidence type="ECO:0000259" key="7">
    <source>
        <dbReference type="PROSITE" id="PS50950"/>
    </source>
</evidence>
<keyword evidence="1" id="KW-0479">Metal-binding</keyword>
<proteinExistence type="predicted"/>
<keyword evidence="3" id="KW-0862">Zinc</keyword>
<feature type="coiled-coil region" evidence="6">
    <location>
        <begin position="247"/>
        <end position="302"/>
    </location>
</feature>
<dbReference type="AlphaFoldDB" id="A0A1S3IL41"/>
<dbReference type="GO" id="GO:0003677">
    <property type="term" value="F:DNA binding"/>
    <property type="evidence" value="ECO:0007669"/>
    <property type="project" value="UniProtKB-UniRule"/>
</dbReference>
<reference evidence="9" key="1">
    <citation type="submission" date="2025-08" db="UniProtKB">
        <authorList>
            <consortium name="RefSeq"/>
        </authorList>
    </citation>
    <scope>IDENTIFICATION</scope>
    <source>
        <tissue evidence="9">Gonads</tissue>
    </source>
</reference>
<dbReference type="KEGG" id="lak:106164771"/>
<dbReference type="GeneID" id="106164771"/>
<keyword evidence="4 5" id="KW-0238">DNA-binding</keyword>
<sequence length="302" mass="34659">MSTNCSAFSCRNDRRYRKRCIVMPHVMELQMHAPRPDEYLKWQVKIDRLGYTVNANTRICSNHFRYGKPLAGSRIPTMYMRCYPEWAQSKDSAISAATKFSDHIICEALAHIAQYLPLTTARSLALKYLGTDLTDVDDLCQILLQLEKEKAREILPKFADHVFPGKVLEAVAIFQHGITFDGVKLVKRRVTEPMDTTEKMICPPYSIVDVHNYSKNNASKGNNLPSDPQCSQDLEAKCTHVKSRCKRPSCRAKVERLEEKVKELSQHVDDLISEKASLLERNQSLQFDLEKLQQKIKQLEKS</sequence>